<name>A0A8T8LN96_9EURY</name>
<dbReference type="OrthoDB" id="315488at2157"/>
<evidence type="ECO:0000313" key="1">
    <source>
        <dbReference type="EMBL" id="QUO48280.1"/>
    </source>
</evidence>
<dbReference type="Proteomes" id="UP000679341">
    <property type="component" value="Chromosome"/>
</dbReference>
<dbReference type="AlphaFoldDB" id="A0A8T8LN96"/>
<dbReference type="EMBL" id="CP073695">
    <property type="protein sequence ID" value="QUO48280.1"/>
    <property type="molecule type" value="Genomic_DNA"/>
</dbReference>
<reference evidence="1 2" key="1">
    <citation type="submission" date="2021-03" db="EMBL/GenBank/DDBJ databases">
        <title>Halorubrum sodomense MBLA0099, Whole genome shotgun sequencing.</title>
        <authorList>
            <person name="Seo M.-J."/>
            <person name="Cho E.-S."/>
            <person name="Hwang C.Y."/>
        </authorList>
    </citation>
    <scope>NUCLEOTIDE SEQUENCE [LARGE SCALE GENOMIC DNA]</scope>
    <source>
        <strain evidence="1 2">MBLA0099</strain>
    </source>
</reference>
<dbReference type="KEGG" id="hss:J7656_02680"/>
<evidence type="ECO:0008006" key="3">
    <source>
        <dbReference type="Google" id="ProtNLM"/>
    </source>
</evidence>
<protein>
    <recommendedName>
        <fullName evidence="3">PemK-like, MazF-like toxin of type II toxin-antitoxin system</fullName>
    </recommendedName>
</protein>
<proteinExistence type="predicted"/>
<dbReference type="RefSeq" id="WP_211554010.1">
    <property type="nucleotide sequence ID" value="NZ_CP073695.1"/>
</dbReference>
<keyword evidence="2" id="KW-1185">Reference proteome</keyword>
<evidence type="ECO:0000313" key="2">
    <source>
        <dbReference type="Proteomes" id="UP000679341"/>
    </source>
</evidence>
<dbReference type="SUPFAM" id="SSF50118">
    <property type="entry name" value="Cell growth inhibitor/plasmid maintenance toxic component"/>
    <property type="match status" value="1"/>
</dbReference>
<accession>A0A8T8LN96</accession>
<gene>
    <name evidence="1" type="ORF">J7656_02680</name>
</gene>
<organism evidence="1 2">
    <name type="scientific">Halorubrum ruber</name>
    <dbReference type="NCBI Taxonomy" id="2982524"/>
    <lineage>
        <taxon>Archaea</taxon>
        <taxon>Methanobacteriati</taxon>
        <taxon>Methanobacteriota</taxon>
        <taxon>Stenosarchaea group</taxon>
        <taxon>Halobacteria</taxon>
        <taxon>Halobacteriales</taxon>
        <taxon>Haloferacaceae</taxon>
        <taxon>Halorubrum</taxon>
    </lineage>
</organism>
<sequence>MYRRGTVVVASDPFGDAPRRPYLIVSDGSHPFAGEQYIGAGISTKEYDASVPLAGAFIEGGLDRESFVAPWAVVSLREATVDRAVARVEDDVTETAVRRMVQFVGYSGE</sequence>
<dbReference type="GeneID" id="64826410"/>